<evidence type="ECO:0000259" key="1">
    <source>
        <dbReference type="Pfam" id="PF03466"/>
    </source>
</evidence>
<evidence type="ECO:0000313" key="2">
    <source>
        <dbReference type="EMBL" id="MFD1463628.1"/>
    </source>
</evidence>
<evidence type="ECO:0000313" key="3">
    <source>
        <dbReference type="Proteomes" id="UP001597340"/>
    </source>
</evidence>
<dbReference type="SUPFAM" id="SSF53850">
    <property type="entry name" value="Periplasmic binding protein-like II"/>
    <property type="match status" value="1"/>
</dbReference>
<accession>A0ABW4DI50</accession>
<proteinExistence type="predicted"/>
<name>A0ABW4DI50_9BACL</name>
<dbReference type="RefSeq" id="WP_229525069.1">
    <property type="nucleotide sequence ID" value="NZ_JAFFQR010000084.1"/>
</dbReference>
<dbReference type="Pfam" id="PF03466">
    <property type="entry name" value="LysR_substrate"/>
    <property type="match status" value="1"/>
</dbReference>
<sequence>MPCDPDITFGGEEVATVAGLAGSGLGVSLLPDLNGLDTNKVAQIRLKALESHRTIGLAWMNERYLPSAAINFKHFIIHKMY</sequence>
<dbReference type="Gene3D" id="3.40.190.290">
    <property type="match status" value="1"/>
</dbReference>
<gene>
    <name evidence="2" type="ORF">ACFQ5D_20205</name>
</gene>
<comment type="caution">
    <text evidence="2">The sequence shown here is derived from an EMBL/GenBank/DDBJ whole genome shotgun (WGS) entry which is preliminary data.</text>
</comment>
<dbReference type="EMBL" id="JBHTNZ010000038">
    <property type="protein sequence ID" value="MFD1463628.1"/>
    <property type="molecule type" value="Genomic_DNA"/>
</dbReference>
<protein>
    <submittedName>
        <fullName evidence="2">LysR substrate-binding domain-containing protein</fullName>
    </submittedName>
</protein>
<dbReference type="InterPro" id="IPR005119">
    <property type="entry name" value="LysR_subst-bd"/>
</dbReference>
<keyword evidence="3" id="KW-1185">Reference proteome</keyword>
<dbReference type="Proteomes" id="UP001597340">
    <property type="component" value="Unassembled WGS sequence"/>
</dbReference>
<organism evidence="2 3">
    <name type="scientific">Paenibacillus farraposensis</name>
    <dbReference type="NCBI Taxonomy" id="2807095"/>
    <lineage>
        <taxon>Bacteria</taxon>
        <taxon>Bacillati</taxon>
        <taxon>Bacillota</taxon>
        <taxon>Bacilli</taxon>
        <taxon>Bacillales</taxon>
        <taxon>Paenibacillaceae</taxon>
        <taxon>Paenibacillus</taxon>
    </lineage>
</organism>
<reference evidence="3" key="1">
    <citation type="journal article" date="2019" name="Int. J. Syst. Evol. Microbiol.">
        <title>The Global Catalogue of Microorganisms (GCM) 10K type strain sequencing project: providing services to taxonomists for standard genome sequencing and annotation.</title>
        <authorList>
            <consortium name="The Broad Institute Genomics Platform"/>
            <consortium name="The Broad Institute Genome Sequencing Center for Infectious Disease"/>
            <person name="Wu L."/>
            <person name="Ma J."/>
        </authorList>
    </citation>
    <scope>NUCLEOTIDE SEQUENCE [LARGE SCALE GENOMIC DNA]</scope>
    <source>
        <strain evidence="3">CCM 9147</strain>
    </source>
</reference>
<feature type="domain" description="LysR substrate-binding" evidence="1">
    <location>
        <begin position="5"/>
        <end position="77"/>
    </location>
</feature>